<name>A0A844T7H9_9BRAD</name>
<keyword evidence="3" id="KW-0804">Transcription</keyword>
<dbReference type="SUPFAM" id="SSF51206">
    <property type="entry name" value="cAMP-binding domain-like"/>
    <property type="match status" value="1"/>
</dbReference>
<dbReference type="RefSeq" id="WP_157348684.1">
    <property type="nucleotide sequence ID" value="NZ_WQNF01000058.1"/>
</dbReference>
<dbReference type="Pfam" id="PF13545">
    <property type="entry name" value="HTH_Crp_2"/>
    <property type="match status" value="1"/>
</dbReference>
<accession>A0A844T7H9</accession>
<dbReference type="InterPro" id="IPR000595">
    <property type="entry name" value="cNMP-bd_dom"/>
</dbReference>
<dbReference type="SUPFAM" id="SSF46785">
    <property type="entry name" value="Winged helix' DNA-binding domain"/>
    <property type="match status" value="1"/>
</dbReference>
<comment type="caution">
    <text evidence="5">The sequence shown here is derived from an EMBL/GenBank/DDBJ whole genome shotgun (WGS) entry which is preliminary data.</text>
</comment>
<keyword evidence="2" id="KW-0238">DNA-binding</keyword>
<dbReference type="InterPro" id="IPR018490">
    <property type="entry name" value="cNMP-bd_dom_sf"/>
</dbReference>
<organism evidence="5 6">
    <name type="scientific">Bradyrhizobium pachyrhizi</name>
    <dbReference type="NCBI Taxonomy" id="280333"/>
    <lineage>
        <taxon>Bacteria</taxon>
        <taxon>Pseudomonadati</taxon>
        <taxon>Pseudomonadota</taxon>
        <taxon>Alphaproteobacteria</taxon>
        <taxon>Hyphomicrobiales</taxon>
        <taxon>Nitrobacteraceae</taxon>
        <taxon>Bradyrhizobium</taxon>
    </lineage>
</organism>
<dbReference type="InterPro" id="IPR036388">
    <property type="entry name" value="WH-like_DNA-bd_sf"/>
</dbReference>
<dbReference type="AlphaFoldDB" id="A0A844T7H9"/>
<keyword evidence="6" id="KW-1185">Reference proteome</keyword>
<dbReference type="InterPro" id="IPR014710">
    <property type="entry name" value="RmlC-like_jellyroll"/>
</dbReference>
<keyword evidence="1" id="KW-0805">Transcription regulation</keyword>
<dbReference type="Pfam" id="PF00027">
    <property type="entry name" value="cNMP_binding"/>
    <property type="match status" value="1"/>
</dbReference>
<dbReference type="InterPro" id="IPR036390">
    <property type="entry name" value="WH_DNA-bd_sf"/>
</dbReference>
<sequence>MARKLKTFQTISRSDLAWCRKLRLHSELPDENVAALRSIVSPVRVLPEDLVIVREGDLSTQCCVILSGFAYRSKVAENGKRQILSFHIAGDMPDLQGLPLKRMDHDLTTLWEARLGFIKHEALESVLEPRPTLARALWRETLVDALLFRQWIVNLGTRSTAGRMAYLIGELRQRLATMGLVVNEQFDFPITQSKLADALGLSIVHVNRVLQTFRTEGILDLKRRVVTLKDSKRLSSSADLTAWRTMLSARKIEIRSRRIRPAGQSKGTGRAG</sequence>
<dbReference type="InterPro" id="IPR012318">
    <property type="entry name" value="HTH_CRP"/>
</dbReference>
<reference evidence="5 6" key="1">
    <citation type="submission" date="2019-12" db="EMBL/GenBank/DDBJ databases">
        <title>Draft genome sequences Bradyrhizobium cajani AMBPC1010, Bradyrhizobium pachyrhizi AMBPC1040 and Bradyrhizobium yuanmingense ALSPC3051, three plant growth promoting strains isolated from nodules of Cajanus cajan L. in Dominican Republic.</title>
        <authorList>
            <person name="Flores-Felix J.D."/>
            <person name="Araujo J."/>
            <person name="Diaz-Alcantara C."/>
            <person name="Gonzalez-Andres F."/>
            <person name="Velazquez E."/>
        </authorList>
    </citation>
    <scope>NUCLEOTIDE SEQUENCE [LARGE SCALE GENOMIC DNA]</scope>
    <source>
        <strain evidence="5 6">1040</strain>
    </source>
</reference>
<feature type="domain" description="HTH crp-type" evidence="4">
    <location>
        <begin position="158"/>
        <end position="232"/>
    </location>
</feature>
<evidence type="ECO:0000313" key="6">
    <source>
        <dbReference type="Proteomes" id="UP000436468"/>
    </source>
</evidence>
<evidence type="ECO:0000256" key="2">
    <source>
        <dbReference type="ARBA" id="ARBA00023125"/>
    </source>
</evidence>
<dbReference type="PROSITE" id="PS51063">
    <property type="entry name" value="HTH_CRP_2"/>
    <property type="match status" value="1"/>
</dbReference>
<evidence type="ECO:0000313" key="5">
    <source>
        <dbReference type="EMBL" id="MVT71041.1"/>
    </source>
</evidence>
<dbReference type="SMART" id="SM00419">
    <property type="entry name" value="HTH_CRP"/>
    <property type="match status" value="1"/>
</dbReference>
<dbReference type="Proteomes" id="UP000436468">
    <property type="component" value="Unassembled WGS sequence"/>
</dbReference>
<dbReference type="GO" id="GO:0003677">
    <property type="term" value="F:DNA binding"/>
    <property type="evidence" value="ECO:0007669"/>
    <property type="project" value="UniProtKB-KW"/>
</dbReference>
<protein>
    <submittedName>
        <fullName evidence="5">Helix-turn-helix domain-containing protein</fullName>
    </submittedName>
</protein>
<dbReference type="CDD" id="cd00038">
    <property type="entry name" value="CAP_ED"/>
    <property type="match status" value="1"/>
</dbReference>
<dbReference type="Gene3D" id="2.60.120.10">
    <property type="entry name" value="Jelly Rolls"/>
    <property type="match status" value="1"/>
</dbReference>
<dbReference type="GO" id="GO:0006355">
    <property type="term" value="P:regulation of DNA-templated transcription"/>
    <property type="evidence" value="ECO:0007669"/>
    <property type="project" value="InterPro"/>
</dbReference>
<proteinExistence type="predicted"/>
<evidence type="ECO:0000256" key="3">
    <source>
        <dbReference type="ARBA" id="ARBA00023163"/>
    </source>
</evidence>
<dbReference type="Gene3D" id="1.10.10.10">
    <property type="entry name" value="Winged helix-like DNA-binding domain superfamily/Winged helix DNA-binding domain"/>
    <property type="match status" value="1"/>
</dbReference>
<evidence type="ECO:0000259" key="4">
    <source>
        <dbReference type="PROSITE" id="PS51063"/>
    </source>
</evidence>
<dbReference type="EMBL" id="WQNF01000058">
    <property type="protein sequence ID" value="MVT71041.1"/>
    <property type="molecule type" value="Genomic_DNA"/>
</dbReference>
<evidence type="ECO:0000256" key="1">
    <source>
        <dbReference type="ARBA" id="ARBA00023015"/>
    </source>
</evidence>
<gene>
    <name evidence="5" type="ORF">GPL21_39030</name>
</gene>